<feature type="transmembrane region" description="Helical" evidence="7">
    <location>
        <begin position="131"/>
        <end position="149"/>
    </location>
</feature>
<keyword evidence="6 7" id="KW-0472">Membrane</keyword>
<dbReference type="PANTHER" id="PTHR30250">
    <property type="entry name" value="PST FAMILY PREDICTED COLANIC ACID TRANSPORTER"/>
    <property type="match status" value="1"/>
</dbReference>
<dbReference type="AlphaFoldDB" id="A0A2T5MK26"/>
<evidence type="ECO:0008006" key="10">
    <source>
        <dbReference type="Google" id="ProtNLM"/>
    </source>
</evidence>
<protein>
    <recommendedName>
        <fullName evidence="10">Lipopolysaccharide biosynthesis protein</fullName>
    </recommendedName>
</protein>
<evidence type="ECO:0000256" key="4">
    <source>
        <dbReference type="ARBA" id="ARBA00022692"/>
    </source>
</evidence>
<evidence type="ECO:0000256" key="2">
    <source>
        <dbReference type="ARBA" id="ARBA00007430"/>
    </source>
</evidence>
<comment type="caution">
    <text evidence="8">The sequence shown here is derived from an EMBL/GenBank/DDBJ whole genome shotgun (WGS) entry which is preliminary data.</text>
</comment>
<keyword evidence="3" id="KW-1003">Cell membrane</keyword>
<dbReference type="GO" id="GO:0005886">
    <property type="term" value="C:plasma membrane"/>
    <property type="evidence" value="ECO:0007669"/>
    <property type="project" value="UniProtKB-SubCell"/>
</dbReference>
<feature type="transmembrane region" description="Helical" evidence="7">
    <location>
        <begin position="401"/>
        <end position="420"/>
    </location>
</feature>
<feature type="transmembrane region" description="Helical" evidence="7">
    <location>
        <begin position="302"/>
        <end position="324"/>
    </location>
</feature>
<name>A0A2T5MK26_9GAMM</name>
<feature type="transmembrane region" description="Helical" evidence="7">
    <location>
        <begin position="64"/>
        <end position="87"/>
    </location>
</feature>
<comment type="similarity">
    <text evidence="2">Belongs to the polysaccharide synthase family.</text>
</comment>
<feature type="transmembrane region" description="Helical" evidence="7">
    <location>
        <begin position="344"/>
        <end position="365"/>
    </location>
</feature>
<feature type="transmembrane region" description="Helical" evidence="7">
    <location>
        <begin position="432"/>
        <end position="454"/>
    </location>
</feature>
<gene>
    <name evidence="8" type="ORF">CJD38_02045</name>
</gene>
<feature type="transmembrane region" description="Helical" evidence="7">
    <location>
        <begin position="460"/>
        <end position="481"/>
    </location>
</feature>
<reference evidence="8 9" key="1">
    <citation type="submission" date="2018-04" db="EMBL/GenBank/DDBJ databases">
        <title>Novel species isolated from glacier.</title>
        <authorList>
            <person name="Liu Q."/>
            <person name="Xin Y.-H."/>
        </authorList>
    </citation>
    <scope>NUCLEOTIDE SEQUENCE [LARGE SCALE GENOMIC DNA]</scope>
    <source>
        <strain evidence="8 9">GT1R17</strain>
    </source>
</reference>
<evidence type="ECO:0000256" key="5">
    <source>
        <dbReference type="ARBA" id="ARBA00022989"/>
    </source>
</evidence>
<proteinExistence type="inferred from homology"/>
<feature type="transmembrane region" description="Helical" evidence="7">
    <location>
        <begin position="187"/>
        <end position="206"/>
    </location>
</feature>
<keyword evidence="5 7" id="KW-1133">Transmembrane helix</keyword>
<keyword evidence="9" id="KW-1185">Reference proteome</keyword>
<evidence type="ECO:0000313" key="9">
    <source>
        <dbReference type="Proteomes" id="UP000244248"/>
    </source>
</evidence>
<dbReference type="OrthoDB" id="8538786at2"/>
<evidence type="ECO:0000256" key="6">
    <source>
        <dbReference type="ARBA" id="ARBA00023136"/>
    </source>
</evidence>
<feature type="transmembrane region" description="Helical" evidence="7">
    <location>
        <begin position="99"/>
        <end position="119"/>
    </location>
</feature>
<evidence type="ECO:0000256" key="3">
    <source>
        <dbReference type="ARBA" id="ARBA00022475"/>
    </source>
</evidence>
<dbReference type="Proteomes" id="UP000244248">
    <property type="component" value="Unassembled WGS sequence"/>
</dbReference>
<sequence>MIRTMGQDASTYSFDPSPDAAQAKAGEVRSWTATILSRAVTQLLQFAALAVTARVLTPADFGKVAMILGAVGIIGIFRDLGLTAATVHARTLTHRQVNTLFWINSAAGFLITLIGVAAAPWVAALYHDPDLELMCMALAMGFFINSLCAQHGALLQRRLEFVTLAHLQLVTAAVSGLLSIILALNGFGVWSLVWPILISGLINTLLHWHYCRWRPQAPSYDPSAAQLIHFGKNLILFGLLDFVAHNIHSVMLGRYVGAAPVGYYNRAFNLLQMITGYVQQPAARIISPLLSRLGHDTENFRLQYLTAVRLIVFILAPAAMLVLTCAPDVIRLLFGKQWVASVPVLQILALGTVAQAICATTGWIYLSRNDTRRMMHWGILGWGWMLICLAVGLRYGIMGVAWGYTVGVVTLLWPCLAYAFKGTSFKVSEVLVTSLPPVIAAACGATVMFLRPWLEQPSAILNLLIIGTLTSIVWLLVTLMMPSGRRTLAEIPRILRKKSIE</sequence>
<keyword evidence="4 7" id="KW-0812">Transmembrane</keyword>
<dbReference type="Pfam" id="PF13440">
    <property type="entry name" value="Polysacc_synt_3"/>
    <property type="match status" value="1"/>
</dbReference>
<organism evidence="8 9">
    <name type="scientific">Stenotrophobium rhamnosiphilum</name>
    <dbReference type="NCBI Taxonomy" id="2029166"/>
    <lineage>
        <taxon>Bacteria</taxon>
        <taxon>Pseudomonadati</taxon>
        <taxon>Pseudomonadota</taxon>
        <taxon>Gammaproteobacteria</taxon>
        <taxon>Nevskiales</taxon>
        <taxon>Nevskiaceae</taxon>
        <taxon>Stenotrophobium</taxon>
    </lineage>
</organism>
<feature type="transmembrane region" description="Helical" evidence="7">
    <location>
        <begin position="377"/>
        <end position="395"/>
    </location>
</feature>
<evidence type="ECO:0000256" key="7">
    <source>
        <dbReference type="SAM" id="Phobius"/>
    </source>
</evidence>
<dbReference type="CDD" id="cd13127">
    <property type="entry name" value="MATE_tuaB_like"/>
    <property type="match status" value="1"/>
</dbReference>
<comment type="subcellular location">
    <subcellularLocation>
        <location evidence="1">Cell membrane</location>
        <topology evidence="1">Multi-pass membrane protein</topology>
    </subcellularLocation>
</comment>
<evidence type="ECO:0000256" key="1">
    <source>
        <dbReference type="ARBA" id="ARBA00004651"/>
    </source>
</evidence>
<dbReference type="RefSeq" id="WP_107938626.1">
    <property type="nucleotide sequence ID" value="NZ_QANS01000001.1"/>
</dbReference>
<evidence type="ECO:0000313" key="8">
    <source>
        <dbReference type="EMBL" id="PTU32918.1"/>
    </source>
</evidence>
<dbReference type="EMBL" id="QANS01000001">
    <property type="protein sequence ID" value="PTU32918.1"/>
    <property type="molecule type" value="Genomic_DNA"/>
</dbReference>
<dbReference type="PANTHER" id="PTHR30250:SF10">
    <property type="entry name" value="LIPOPOLYSACCHARIDE BIOSYNTHESIS PROTEIN WZXC"/>
    <property type="match status" value="1"/>
</dbReference>
<accession>A0A2T5MK26</accession>
<feature type="transmembrane region" description="Helical" evidence="7">
    <location>
        <begin position="161"/>
        <end position="181"/>
    </location>
</feature>
<dbReference type="InterPro" id="IPR050833">
    <property type="entry name" value="Poly_Biosynth_Transport"/>
</dbReference>